<name>A0A6J4QIB7_9PSEU</name>
<dbReference type="EMBL" id="CADCUS010000594">
    <property type="protein sequence ID" value="CAA9445866.1"/>
    <property type="molecule type" value="Genomic_DNA"/>
</dbReference>
<organism evidence="2">
    <name type="scientific">uncultured Pseudonocardia sp</name>
    <dbReference type="NCBI Taxonomy" id="211455"/>
    <lineage>
        <taxon>Bacteria</taxon>
        <taxon>Bacillati</taxon>
        <taxon>Actinomycetota</taxon>
        <taxon>Actinomycetes</taxon>
        <taxon>Pseudonocardiales</taxon>
        <taxon>Pseudonocardiaceae</taxon>
        <taxon>Pseudonocardia</taxon>
        <taxon>environmental samples</taxon>
    </lineage>
</organism>
<evidence type="ECO:0000313" key="2">
    <source>
        <dbReference type="EMBL" id="CAA9445866.1"/>
    </source>
</evidence>
<keyword evidence="1" id="KW-1133">Transmembrane helix</keyword>
<keyword evidence="1" id="KW-0472">Membrane</keyword>
<evidence type="ECO:0000256" key="1">
    <source>
        <dbReference type="SAM" id="Phobius"/>
    </source>
</evidence>
<sequence length="59" mass="6280">MTNAKRPTDKGASADDVYRRWRISTFVVIVLVMLGALLATIAIVVNLVVIGLSSVPLPG</sequence>
<keyword evidence="1" id="KW-0812">Transmembrane</keyword>
<feature type="transmembrane region" description="Helical" evidence="1">
    <location>
        <begin position="26"/>
        <end position="52"/>
    </location>
</feature>
<dbReference type="AlphaFoldDB" id="A0A6J4QIB7"/>
<reference evidence="2" key="1">
    <citation type="submission" date="2020-02" db="EMBL/GenBank/DDBJ databases">
        <authorList>
            <person name="Meier V. D."/>
        </authorList>
    </citation>
    <scope>NUCLEOTIDE SEQUENCE</scope>
    <source>
        <strain evidence="2">AVDCRST_MAG66</strain>
    </source>
</reference>
<gene>
    <name evidence="2" type="ORF">AVDCRST_MAG66-4599</name>
</gene>
<protein>
    <submittedName>
        <fullName evidence="2">Uncharacterized protein</fullName>
    </submittedName>
</protein>
<accession>A0A6J4QIB7</accession>
<proteinExistence type="predicted"/>